<sequence>MTISYCKLLCVLLVACQCGASHVRPKLVIDEDGGADDAMAIFMALICEKYLNGPQVVGLTTVHGNVNESQAYTNTQRILNIAERKDIPIYRGSPSPFTSGIESDLFFGIDGVGDNEVEDYDEIPAKPTHAALALIHFSHLYGDKLIVVAIGALTNIGLAIKLDPGFISRIGQLYVGAGHIHDAKYKKAEFNAAMDPEAYHIVANHSYPSQVTVVPFSPILTYVEIEKNWRINVLGKIPTVISSYMMKFERKSIAAVKYWANLDPAVMAVVLRESLVDEFKLSSNTIILCGTDRGVTPHDFLFNNPNTRVAVRINKVKYMIFLYTVFSTPVQDFI</sequence>
<dbReference type="InterPro" id="IPR036452">
    <property type="entry name" value="Ribo_hydro-like"/>
</dbReference>
<evidence type="ECO:0000256" key="1">
    <source>
        <dbReference type="ARBA" id="ARBA00009176"/>
    </source>
</evidence>
<comment type="caution">
    <text evidence="4">The sequence shown here is derived from an EMBL/GenBank/DDBJ whole genome shotgun (WGS) entry which is preliminary data.</text>
</comment>
<feature type="domain" description="Inosine/uridine-preferring nucleoside hydrolase" evidence="3">
    <location>
        <begin position="27"/>
        <end position="317"/>
    </location>
</feature>
<dbReference type="EMBL" id="CALOZG010000001">
    <property type="protein sequence ID" value="CAH3847989.1"/>
    <property type="molecule type" value="Genomic_DNA"/>
</dbReference>
<evidence type="ECO:0000313" key="5">
    <source>
        <dbReference type="Proteomes" id="UP001152562"/>
    </source>
</evidence>
<reference evidence="4" key="1">
    <citation type="submission" date="2022-05" db="EMBL/GenBank/DDBJ databases">
        <authorList>
            <person name="Okamura Y."/>
        </authorList>
    </citation>
    <scope>NUCLEOTIDE SEQUENCE</scope>
</reference>
<comment type="similarity">
    <text evidence="1">Belongs to the IUNH family.</text>
</comment>
<name>A0A9P0SIX2_PIEBR</name>
<gene>
    <name evidence="4" type="ORF">PIBRA_LOCUS321</name>
</gene>
<dbReference type="Pfam" id="PF01156">
    <property type="entry name" value="IU_nuc_hydro"/>
    <property type="match status" value="1"/>
</dbReference>
<protein>
    <recommendedName>
        <fullName evidence="3">Inosine/uridine-preferring nucleoside hydrolase domain-containing protein</fullName>
    </recommendedName>
</protein>
<evidence type="ECO:0000259" key="3">
    <source>
        <dbReference type="Pfam" id="PF01156"/>
    </source>
</evidence>
<dbReference type="SUPFAM" id="SSF53590">
    <property type="entry name" value="Nucleoside hydrolase"/>
    <property type="match status" value="1"/>
</dbReference>
<dbReference type="AlphaFoldDB" id="A0A9P0SIX2"/>
<proteinExistence type="inferred from homology"/>
<dbReference type="InterPro" id="IPR052775">
    <property type="entry name" value="IUN_hydrolase"/>
</dbReference>
<dbReference type="Gene3D" id="3.90.245.10">
    <property type="entry name" value="Ribonucleoside hydrolase-like"/>
    <property type="match status" value="1"/>
</dbReference>
<dbReference type="GO" id="GO:0016799">
    <property type="term" value="F:hydrolase activity, hydrolyzing N-glycosyl compounds"/>
    <property type="evidence" value="ECO:0007669"/>
    <property type="project" value="InterPro"/>
</dbReference>
<dbReference type="InterPro" id="IPR001910">
    <property type="entry name" value="Inosine/uridine_hydrolase_dom"/>
</dbReference>
<dbReference type="Proteomes" id="UP001152562">
    <property type="component" value="Unassembled WGS sequence"/>
</dbReference>
<feature type="chain" id="PRO_5040299401" description="Inosine/uridine-preferring nucleoside hydrolase domain-containing protein" evidence="2">
    <location>
        <begin position="21"/>
        <end position="334"/>
    </location>
</feature>
<feature type="signal peptide" evidence="2">
    <location>
        <begin position="1"/>
        <end position="20"/>
    </location>
</feature>
<accession>A0A9P0SIX2</accession>
<evidence type="ECO:0000256" key="2">
    <source>
        <dbReference type="SAM" id="SignalP"/>
    </source>
</evidence>
<dbReference type="PANTHER" id="PTHR46190">
    <property type="entry name" value="SI:CH211-201H21.5-RELATED"/>
    <property type="match status" value="1"/>
</dbReference>
<keyword evidence="5" id="KW-1185">Reference proteome</keyword>
<evidence type="ECO:0000313" key="4">
    <source>
        <dbReference type="EMBL" id="CAH3847989.1"/>
    </source>
</evidence>
<keyword evidence="2" id="KW-0732">Signal</keyword>
<dbReference type="PANTHER" id="PTHR46190:SF1">
    <property type="entry name" value="SI:CH211-201H21.5"/>
    <property type="match status" value="1"/>
</dbReference>
<organism evidence="4 5">
    <name type="scientific">Pieris brassicae</name>
    <name type="common">White butterfly</name>
    <name type="synonym">Large white butterfly</name>
    <dbReference type="NCBI Taxonomy" id="7116"/>
    <lineage>
        <taxon>Eukaryota</taxon>
        <taxon>Metazoa</taxon>
        <taxon>Ecdysozoa</taxon>
        <taxon>Arthropoda</taxon>
        <taxon>Hexapoda</taxon>
        <taxon>Insecta</taxon>
        <taxon>Pterygota</taxon>
        <taxon>Neoptera</taxon>
        <taxon>Endopterygota</taxon>
        <taxon>Lepidoptera</taxon>
        <taxon>Glossata</taxon>
        <taxon>Ditrysia</taxon>
        <taxon>Papilionoidea</taxon>
        <taxon>Pieridae</taxon>
        <taxon>Pierinae</taxon>
        <taxon>Pieris</taxon>
    </lineage>
</organism>